<reference evidence="1" key="2">
    <citation type="submission" date="2020-11" db="EMBL/GenBank/DDBJ databases">
        <authorList>
            <person name="McCartney M.A."/>
            <person name="Auch B."/>
            <person name="Kono T."/>
            <person name="Mallez S."/>
            <person name="Becker A."/>
            <person name="Gohl D.M."/>
            <person name="Silverstein K.A.T."/>
            <person name="Koren S."/>
            <person name="Bechman K.B."/>
            <person name="Herman A."/>
            <person name="Abrahante J.E."/>
            <person name="Garbe J."/>
        </authorList>
    </citation>
    <scope>NUCLEOTIDE SEQUENCE</scope>
    <source>
        <strain evidence="1">Duluth1</strain>
        <tissue evidence="1">Whole animal</tissue>
    </source>
</reference>
<evidence type="ECO:0008006" key="3">
    <source>
        <dbReference type="Google" id="ProtNLM"/>
    </source>
</evidence>
<protein>
    <recommendedName>
        <fullName evidence="3">Fibronectin type-III domain-containing protein</fullName>
    </recommendedName>
</protein>
<evidence type="ECO:0000313" key="2">
    <source>
        <dbReference type="Proteomes" id="UP000828390"/>
    </source>
</evidence>
<reference evidence="1" key="1">
    <citation type="journal article" date="2019" name="bioRxiv">
        <title>The Genome of the Zebra Mussel, Dreissena polymorpha: A Resource for Invasive Species Research.</title>
        <authorList>
            <person name="McCartney M.A."/>
            <person name="Auch B."/>
            <person name="Kono T."/>
            <person name="Mallez S."/>
            <person name="Zhang Y."/>
            <person name="Obille A."/>
            <person name="Becker A."/>
            <person name="Abrahante J.E."/>
            <person name="Garbe J."/>
            <person name="Badalamenti J.P."/>
            <person name="Herman A."/>
            <person name="Mangelson H."/>
            <person name="Liachko I."/>
            <person name="Sullivan S."/>
            <person name="Sone E.D."/>
            <person name="Koren S."/>
            <person name="Silverstein K.A.T."/>
            <person name="Beckman K.B."/>
            <person name="Gohl D.M."/>
        </authorList>
    </citation>
    <scope>NUCLEOTIDE SEQUENCE</scope>
    <source>
        <strain evidence="1">Duluth1</strain>
        <tissue evidence="1">Whole animal</tissue>
    </source>
</reference>
<comment type="caution">
    <text evidence="1">The sequence shown here is derived from an EMBL/GenBank/DDBJ whole genome shotgun (WGS) entry which is preliminary data.</text>
</comment>
<name>A0A9D4J4P4_DREPO</name>
<sequence>MTGPLSVQSPAQSNSSVLQMECNNFEDPSEITSYSYRIQSNGEIVVDWTDAGIKDMFSNEHLQLKSGQTYTTEVHALNGGGFTSSDVKSSLIVALEPPELTGVFYRIFVVS</sequence>
<gene>
    <name evidence="1" type="ORF">DPMN_153313</name>
</gene>
<dbReference type="Proteomes" id="UP000828390">
    <property type="component" value="Unassembled WGS sequence"/>
</dbReference>
<keyword evidence="2" id="KW-1185">Reference proteome</keyword>
<dbReference type="AlphaFoldDB" id="A0A9D4J4P4"/>
<dbReference type="EMBL" id="JAIWYP010000007">
    <property type="protein sequence ID" value="KAH3799701.1"/>
    <property type="molecule type" value="Genomic_DNA"/>
</dbReference>
<accession>A0A9D4J4P4</accession>
<evidence type="ECO:0000313" key="1">
    <source>
        <dbReference type="EMBL" id="KAH3799701.1"/>
    </source>
</evidence>
<proteinExistence type="predicted"/>
<organism evidence="1 2">
    <name type="scientific">Dreissena polymorpha</name>
    <name type="common">Zebra mussel</name>
    <name type="synonym">Mytilus polymorpha</name>
    <dbReference type="NCBI Taxonomy" id="45954"/>
    <lineage>
        <taxon>Eukaryota</taxon>
        <taxon>Metazoa</taxon>
        <taxon>Spiralia</taxon>
        <taxon>Lophotrochozoa</taxon>
        <taxon>Mollusca</taxon>
        <taxon>Bivalvia</taxon>
        <taxon>Autobranchia</taxon>
        <taxon>Heteroconchia</taxon>
        <taxon>Euheterodonta</taxon>
        <taxon>Imparidentia</taxon>
        <taxon>Neoheterodontei</taxon>
        <taxon>Myida</taxon>
        <taxon>Dreissenoidea</taxon>
        <taxon>Dreissenidae</taxon>
        <taxon>Dreissena</taxon>
    </lineage>
</organism>